<keyword evidence="5 7" id="KW-0808">Transferase</keyword>
<dbReference type="InterPro" id="IPR036467">
    <property type="entry name" value="LS/RS_sf"/>
</dbReference>
<dbReference type="GO" id="GO:0009231">
    <property type="term" value="P:riboflavin biosynthetic process"/>
    <property type="evidence" value="ECO:0007669"/>
    <property type="project" value="UniProtKB-UniPathway"/>
</dbReference>
<dbReference type="InterPro" id="IPR002180">
    <property type="entry name" value="LS/RS"/>
</dbReference>
<dbReference type="SUPFAM" id="SSF52121">
    <property type="entry name" value="Lumazine synthase"/>
    <property type="match status" value="1"/>
</dbReference>
<comment type="caution">
    <text evidence="7">The sequence shown here is derived from an EMBL/GenBank/DDBJ whole genome shotgun (WGS) entry which is preliminary data.</text>
</comment>
<evidence type="ECO:0000256" key="1">
    <source>
        <dbReference type="ARBA" id="ARBA00004917"/>
    </source>
</evidence>
<evidence type="ECO:0000256" key="3">
    <source>
        <dbReference type="ARBA" id="ARBA00012664"/>
    </source>
</evidence>
<dbReference type="EC" id="2.5.1.78" evidence="3"/>
<sequence length="234" mass="25642">MPEPTVIVRMKEKREALAAAARWRRVSFPALRACVAFVFARPDSLQRFDLERQKQMNQTDVQHLSPAAAAPAVPSATRVAIISANWHDDIVHQARDSAIRRLVELGADAANIQTFELPGAFEIPLLAKKLAESGQFDAVIACALIVNGGIYRHEFVTTAVIDGLMRAQLDSGVPVFSVALTPLNFHDHDDHHDYFFHHFVKKGEEAANACAHTLAEHARTNALLAGAQTPQVTA</sequence>
<comment type="similarity">
    <text evidence="2">Belongs to the DMRL synthase family.</text>
</comment>
<evidence type="ECO:0000256" key="2">
    <source>
        <dbReference type="ARBA" id="ARBA00007424"/>
    </source>
</evidence>
<dbReference type="EMBL" id="VSSQ01007331">
    <property type="protein sequence ID" value="MPM35583.1"/>
    <property type="molecule type" value="Genomic_DNA"/>
</dbReference>
<protein>
    <recommendedName>
        <fullName evidence="3">6,7-dimethyl-8-ribityllumazine synthase</fullName>
        <ecNumber evidence="3">2.5.1.78</ecNumber>
    </recommendedName>
</protein>
<dbReference type="PANTHER" id="PTHR21058">
    <property type="entry name" value="6,7-DIMETHYL-8-RIBITYLLUMAZINE SYNTHASE DMRL SYNTHASE LUMAZINE SYNTHASE"/>
    <property type="match status" value="1"/>
</dbReference>
<dbReference type="Pfam" id="PF00885">
    <property type="entry name" value="DMRL_synthase"/>
    <property type="match status" value="1"/>
</dbReference>
<comment type="pathway">
    <text evidence="1">Cofactor biosynthesis; riboflavin biosynthesis; riboflavin from 2-hydroxy-3-oxobutyl phosphate and 5-amino-6-(D-ribitylamino)uracil: step 1/2.</text>
</comment>
<dbReference type="Gene3D" id="3.40.50.960">
    <property type="entry name" value="Lumazine/riboflavin synthase"/>
    <property type="match status" value="1"/>
</dbReference>
<comment type="catalytic activity">
    <reaction evidence="6">
        <text>(2S)-2-hydroxy-3-oxobutyl phosphate + 5-amino-6-(D-ribitylamino)uracil = 6,7-dimethyl-8-(1-D-ribityl)lumazine + phosphate + 2 H2O + H(+)</text>
        <dbReference type="Rhea" id="RHEA:26152"/>
        <dbReference type="ChEBI" id="CHEBI:15377"/>
        <dbReference type="ChEBI" id="CHEBI:15378"/>
        <dbReference type="ChEBI" id="CHEBI:15934"/>
        <dbReference type="ChEBI" id="CHEBI:43474"/>
        <dbReference type="ChEBI" id="CHEBI:58201"/>
        <dbReference type="ChEBI" id="CHEBI:58830"/>
        <dbReference type="EC" id="2.5.1.78"/>
    </reaction>
</comment>
<proteinExistence type="inferred from homology"/>
<evidence type="ECO:0000256" key="4">
    <source>
        <dbReference type="ARBA" id="ARBA00022619"/>
    </source>
</evidence>
<dbReference type="GO" id="GO:0000906">
    <property type="term" value="F:6,7-dimethyl-8-ribityllumazine synthase activity"/>
    <property type="evidence" value="ECO:0007669"/>
    <property type="project" value="UniProtKB-EC"/>
</dbReference>
<name>A0A644ZA51_9ZZZZ</name>
<evidence type="ECO:0000313" key="7">
    <source>
        <dbReference type="EMBL" id="MPM35583.1"/>
    </source>
</evidence>
<evidence type="ECO:0000256" key="6">
    <source>
        <dbReference type="ARBA" id="ARBA00048785"/>
    </source>
</evidence>
<dbReference type="GO" id="GO:0009349">
    <property type="term" value="C:riboflavin synthase complex"/>
    <property type="evidence" value="ECO:0007669"/>
    <property type="project" value="InterPro"/>
</dbReference>
<organism evidence="7">
    <name type="scientific">bioreactor metagenome</name>
    <dbReference type="NCBI Taxonomy" id="1076179"/>
    <lineage>
        <taxon>unclassified sequences</taxon>
        <taxon>metagenomes</taxon>
        <taxon>ecological metagenomes</taxon>
    </lineage>
</organism>
<dbReference type="PANTHER" id="PTHR21058:SF0">
    <property type="entry name" value="6,7-DIMETHYL-8-RIBITYLLUMAZINE SYNTHASE"/>
    <property type="match status" value="1"/>
</dbReference>
<dbReference type="GO" id="GO:0005829">
    <property type="term" value="C:cytosol"/>
    <property type="evidence" value="ECO:0007669"/>
    <property type="project" value="TreeGrafter"/>
</dbReference>
<evidence type="ECO:0000256" key="5">
    <source>
        <dbReference type="ARBA" id="ARBA00022679"/>
    </source>
</evidence>
<dbReference type="AlphaFoldDB" id="A0A644ZA51"/>
<dbReference type="UniPathway" id="UPA00275">
    <property type="reaction ID" value="UER00404"/>
</dbReference>
<dbReference type="HAMAP" id="MF_00178">
    <property type="entry name" value="Lumazine_synth"/>
    <property type="match status" value="1"/>
</dbReference>
<gene>
    <name evidence="7" type="primary">ribH_20</name>
    <name evidence="7" type="ORF">SDC9_82176</name>
</gene>
<reference evidence="7" key="1">
    <citation type="submission" date="2019-08" db="EMBL/GenBank/DDBJ databases">
        <authorList>
            <person name="Kucharzyk K."/>
            <person name="Murdoch R.W."/>
            <person name="Higgins S."/>
            <person name="Loffler F."/>
        </authorList>
    </citation>
    <scope>NUCLEOTIDE SEQUENCE</scope>
</reference>
<accession>A0A644ZA51</accession>
<dbReference type="InterPro" id="IPR034964">
    <property type="entry name" value="LS"/>
</dbReference>
<keyword evidence="4" id="KW-0686">Riboflavin biosynthesis</keyword>
<dbReference type="NCBIfam" id="NF009084">
    <property type="entry name" value="PRK12419.1"/>
    <property type="match status" value="1"/>
</dbReference>